<gene>
    <name evidence="1" type="ORF">ETSY2_38960</name>
</gene>
<evidence type="ECO:0000313" key="1">
    <source>
        <dbReference type="EMBL" id="ETX00508.1"/>
    </source>
</evidence>
<reference evidence="1 2" key="1">
    <citation type="journal article" date="2014" name="Nature">
        <title>An environmental bacterial taxon with a large and distinct metabolic repertoire.</title>
        <authorList>
            <person name="Wilson M.C."/>
            <person name="Mori T."/>
            <person name="Ruckert C."/>
            <person name="Uria A.R."/>
            <person name="Helf M.J."/>
            <person name="Takada K."/>
            <person name="Gernert C."/>
            <person name="Steffens U.A."/>
            <person name="Heycke N."/>
            <person name="Schmitt S."/>
            <person name="Rinke C."/>
            <person name="Helfrich E.J."/>
            <person name="Brachmann A.O."/>
            <person name="Gurgui C."/>
            <person name="Wakimoto T."/>
            <person name="Kracht M."/>
            <person name="Crusemann M."/>
            <person name="Hentschel U."/>
            <person name="Abe I."/>
            <person name="Matsunaga S."/>
            <person name="Kalinowski J."/>
            <person name="Takeyama H."/>
            <person name="Piel J."/>
        </authorList>
    </citation>
    <scope>NUCLEOTIDE SEQUENCE [LARGE SCALE GENOMIC DNA]</scope>
    <source>
        <strain evidence="2">TSY2</strain>
    </source>
</reference>
<dbReference type="AlphaFoldDB" id="W4LRA2"/>
<dbReference type="Proteomes" id="UP000019140">
    <property type="component" value="Unassembled WGS sequence"/>
</dbReference>
<organism evidence="1 2">
    <name type="scientific">Candidatus Entotheonella gemina</name>
    <dbReference type="NCBI Taxonomy" id="1429439"/>
    <lineage>
        <taxon>Bacteria</taxon>
        <taxon>Pseudomonadati</taxon>
        <taxon>Nitrospinota/Tectimicrobiota group</taxon>
        <taxon>Candidatus Tectimicrobiota</taxon>
        <taxon>Candidatus Entotheonellia</taxon>
        <taxon>Candidatus Entotheonellales</taxon>
        <taxon>Candidatus Entotheonellaceae</taxon>
        <taxon>Candidatus Entotheonella</taxon>
    </lineage>
</organism>
<protein>
    <submittedName>
        <fullName evidence="1">Uncharacterized protein</fullName>
    </submittedName>
</protein>
<dbReference type="EMBL" id="AZHX01001721">
    <property type="protein sequence ID" value="ETX00508.1"/>
    <property type="molecule type" value="Genomic_DNA"/>
</dbReference>
<keyword evidence="2" id="KW-1185">Reference proteome</keyword>
<name>W4LRA2_9BACT</name>
<dbReference type="HOGENOM" id="CLU_3372733_0_0_7"/>
<comment type="caution">
    <text evidence="1">The sequence shown here is derived from an EMBL/GenBank/DDBJ whole genome shotgun (WGS) entry which is preliminary data.</text>
</comment>
<accession>W4LRA2</accession>
<sequence length="34" mass="3592">MTLGSGNPLRPDQQGFDADFKVLGASITMIEPQG</sequence>
<evidence type="ECO:0000313" key="2">
    <source>
        <dbReference type="Proteomes" id="UP000019140"/>
    </source>
</evidence>
<proteinExistence type="predicted"/>